<keyword evidence="1" id="KW-0732">Signal</keyword>
<reference evidence="3" key="2">
    <citation type="submission" date="2015-01" db="EMBL/GenBank/DDBJ databases">
        <title>Evolutionary Origins and Diversification of the Mycorrhizal Mutualists.</title>
        <authorList>
            <consortium name="DOE Joint Genome Institute"/>
            <consortium name="Mycorrhizal Genomics Consortium"/>
            <person name="Kohler A."/>
            <person name="Kuo A."/>
            <person name="Nagy L.G."/>
            <person name="Floudas D."/>
            <person name="Copeland A."/>
            <person name="Barry K.W."/>
            <person name="Cichocki N."/>
            <person name="Veneault-Fourrey C."/>
            <person name="LaButti K."/>
            <person name="Lindquist E.A."/>
            <person name="Lipzen A."/>
            <person name="Lundell T."/>
            <person name="Morin E."/>
            <person name="Murat C."/>
            <person name="Riley R."/>
            <person name="Ohm R."/>
            <person name="Sun H."/>
            <person name="Tunlid A."/>
            <person name="Henrissat B."/>
            <person name="Grigoriev I.V."/>
            <person name="Hibbett D.S."/>
            <person name="Martin F."/>
        </authorList>
    </citation>
    <scope>NUCLEOTIDE SEQUENCE [LARGE SCALE GENOMIC DNA]</scope>
    <source>
        <strain evidence="3">h7</strain>
    </source>
</reference>
<proteinExistence type="predicted"/>
<gene>
    <name evidence="2" type="ORF">M413DRAFT_445725</name>
</gene>
<dbReference type="STRING" id="686832.A0A0C2YIP7"/>
<evidence type="ECO:0000313" key="3">
    <source>
        <dbReference type="Proteomes" id="UP000053424"/>
    </source>
</evidence>
<sequence length="291" mass="31369">MSSTTLSFLTLLLLCSTPTIVDSLQLDSPSSSSWHPWRRNLRRSTTARTVPPQGYYTPTDAGGSMLTQIPITYPMGQGEPLNAIVSGNSDERVLQDSEANGGLRNYFLSFGFSGECLGQHSGSNQAANLGDGNGYRNKTAVIRWNYGDAQLGACKETIQGGNHFRYWVQNGPAGNSGAVFMAVSYELPLDQSHDIIPNGYNLGRDWLVGNITKNFVQTPNVTNSTTFTGTTTWASYTYETNITYVPNLLQNTNDAINHNITVGATTNSVDGLVAVLEVKITGTPPKSISAA</sequence>
<evidence type="ECO:0000313" key="2">
    <source>
        <dbReference type="EMBL" id="KIM40952.1"/>
    </source>
</evidence>
<name>A0A0C2YIP7_HEBCY</name>
<accession>A0A0C2YIP7</accession>
<feature type="chain" id="PRO_5002174614" evidence="1">
    <location>
        <begin position="24"/>
        <end position="291"/>
    </location>
</feature>
<dbReference type="HOGENOM" id="CLU_061244_0_0_1"/>
<dbReference type="Proteomes" id="UP000053424">
    <property type="component" value="Unassembled WGS sequence"/>
</dbReference>
<protein>
    <submittedName>
        <fullName evidence="2">Uncharacterized protein</fullName>
    </submittedName>
</protein>
<keyword evidence="3" id="KW-1185">Reference proteome</keyword>
<reference evidence="2 3" key="1">
    <citation type="submission" date="2014-04" db="EMBL/GenBank/DDBJ databases">
        <authorList>
            <consortium name="DOE Joint Genome Institute"/>
            <person name="Kuo A."/>
            <person name="Gay G."/>
            <person name="Dore J."/>
            <person name="Kohler A."/>
            <person name="Nagy L.G."/>
            <person name="Floudas D."/>
            <person name="Copeland A."/>
            <person name="Barry K.W."/>
            <person name="Cichocki N."/>
            <person name="Veneault-Fourrey C."/>
            <person name="LaButti K."/>
            <person name="Lindquist E.A."/>
            <person name="Lipzen A."/>
            <person name="Lundell T."/>
            <person name="Morin E."/>
            <person name="Murat C."/>
            <person name="Sun H."/>
            <person name="Tunlid A."/>
            <person name="Henrissat B."/>
            <person name="Grigoriev I.V."/>
            <person name="Hibbett D.S."/>
            <person name="Martin F."/>
            <person name="Nordberg H.P."/>
            <person name="Cantor M.N."/>
            <person name="Hua S.X."/>
        </authorList>
    </citation>
    <scope>NUCLEOTIDE SEQUENCE [LARGE SCALE GENOMIC DNA]</scope>
    <source>
        <strain evidence="3">h7</strain>
    </source>
</reference>
<dbReference type="EMBL" id="KN831781">
    <property type="protein sequence ID" value="KIM40952.1"/>
    <property type="molecule type" value="Genomic_DNA"/>
</dbReference>
<organism evidence="2 3">
    <name type="scientific">Hebeloma cylindrosporum</name>
    <dbReference type="NCBI Taxonomy" id="76867"/>
    <lineage>
        <taxon>Eukaryota</taxon>
        <taxon>Fungi</taxon>
        <taxon>Dikarya</taxon>
        <taxon>Basidiomycota</taxon>
        <taxon>Agaricomycotina</taxon>
        <taxon>Agaricomycetes</taxon>
        <taxon>Agaricomycetidae</taxon>
        <taxon>Agaricales</taxon>
        <taxon>Agaricineae</taxon>
        <taxon>Hymenogastraceae</taxon>
        <taxon>Hebeloma</taxon>
    </lineage>
</organism>
<dbReference type="AlphaFoldDB" id="A0A0C2YIP7"/>
<evidence type="ECO:0000256" key="1">
    <source>
        <dbReference type="SAM" id="SignalP"/>
    </source>
</evidence>
<feature type="signal peptide" evidence="1">
    <location>
        <begin position="1"/>
        <end position="23"/>
    </location>
</feature>
<dbReference type="OrthoDB" id="2310204at2759"/>